<dbReference type="SUPFAM" id="SSF88659">
    <property type="entry name" value="Sigma3 and sigma4 domains of RNA polymerase sigma factors"/>
    <property type="match status" value="1"/>
</dbReference>
<protein>
    <recommendedName>
        <fullName evidence="3">RNA polymerase sigma factor 70 region 4 type 2 domain-containing protein</fullName>
    </recommendedName>
</protein>
<proteinExistence type="predicted"/>
<evidence type="ECO:0000313" key="2">
    <source>
        <dbReference type="Proteomes" id="UP000717752"/>
    </source>
</evidence>
<name>A0ABS7GM95_9HYPH</name>
<keyword evidence="2" id="KW-1185">Reference proteome</keyword>
<comment type="caution">
    <text evidence="1">The sequence shown here is derived from an EMBL/GenBank/DDBJ whole genome shotgun (WGS) entry which is preliminary data.</text>
</comment>
<dbReference type="EMBL" id="JAEUAK010000001">
    <property type="protein sequence ID" value="MBW9051096.1"/>
    <property type="molecule type" value="Genomic_DNA"/>
</dbReference>
<evidence type="ECO:0008006" key="3">
    <source>
        <dbReference type="Google" id="ProtNLM"/>
    </source>
</evidence>
<dbReference type="RefSeq" id="WP_220332635.1">
    <property type="nucleotide sequence ID" value="NZ_JAEUAK010000001.1"/>
</dbReference>
<reference evidence="1 2" key="1">
    <citation type="journal article" date="2021" name="MBio">
        <title>Poor Competitiveness of Bradyrhizobium in Pigeon Pea Root Colonization in Indian Soils.</title>
        <authorList>
            <person name="Chalasani D."/>
            <person name="Basu A."/>
            <person name="Pullabhotla S.V.S.R.N."/>
            <person name="Jorrin B."/>
            <person name="Neal A.L."/>
            <person name="Poole P.S."/>
            <person name="Podile A.R."/>
            <person name="Tkacz A."/>
        </authorList>
    </citation>
    <scope>NUCLEOTIDE SEQUENCE [LARGE SCALE GENOMIC DNA]</scope>
    <source>
        <strain evidence="1 2">HU56</strain>
    </source>
</reference>
<sequence length="148" mass="16145">MHKLKTKRAQAALAAIPELRSFANAILGPVGCVDNLIHGSIVDCWGSPETNTFRFHLFRSLVSAIREYLGRETNNEGTVPSASEKGTSISDVLSDLPYEQREAFTLVGLAGFSVSEAAALTGHSVTEMDRLAKEGARLAYMAWRRVIH</sequence>
<organism evidence="1 2">
    <name type="scientific">Rhizobium mesosinicum</name>
    <dbReference type="NCBI Taxonomy" id="335017"/>
    <lineage>
        <taxon>Bacteria</taxon>
        <taxon>Pseudomonadati</taxon>
        <taxon>Pseudomonadota</taxon>
        <taxon>Alphaproteobacteria</taxon>
        <taxon>Hyphomicrobiales</taxon>
        <taxon>Rhizobiaceae</taxon>
        <taxon>Rhizobium/Agrobacterium group</taxon>
        <taxon>Rhizobium</taxon>
    </lineage>
</organism>
<gene>
    <name evidence="1" type="ORF">JNB85_01565</name>
</gene>
<dbReference type="Proteomes" id="UP000717752">
    <property type="component" value="Unassembled WGS sequence"/>
</dbReference>
<accession>A0ABS7GM95</accession>
<dbReference type="InterPro" id="IPR013324">
    <property type="entry name" value="RNA_pol_sigma_r3/r4-like"/>
</dbReference>
<dbReference type="Gene3D" id="1.20.140.160">
    <property type="match status" value="1"/>
</dbReference>
<evidence type="ECO:0000313" key="1">
    <source>
        <dbReference type="EMBL" id="MBW9051096.1"/>
    </source>
</evidence>